<dbReference type="Proteomes" id="UP000001312">
    <property type="component" value="Unassembled WGS sequence"/>
</dbReference>
<dbReference type="HOGENOM" id="CLU_2997857_0_0_1"/>
<protein>
    <submittedName>
        <fullName evidence="1">Uncharacterized protein</fullName>
    </submittedName>
</protein>
<dbReference type="RefSeq" id="XP_001589720.1">
    <property type="nucleotide sequence ID" value="XM_001589670.1"/>
</dbReference>
<accession>A7EVT3</accession>
<dbReference type="EMBL" id="CH476633">
    <property type="protein sequence ID" value="EDN93575.1"/>
    <property type="molecule type" value="Genomic_DNA"/>
</dbReference>
<dbReference type="InParanoid" id="A7EVT3"/>
<name>A7EVT3_SCLS1</name>
<keyword evidence="2" id="KW-1185">Reference proteome</keyword>
<organism evidence="1 2">
    <name type="scientific">Sclerotinia sclerotiorum (strain ATCC 18683 / 1980 / Ss-1)</name>
    <name type="common">White mold</name>
    <name type="synonym">Whetzelinia sclerotiorum</name>
    <dbReference type="NCBI Taxonomy" id="665079"/>
    <lineage>
        <taxon>Eukaryota</taxon>
        <taxon>Fungi</taxon>
        <taxon>Dikarya</taxon>
        <taxon>Ascomycota</taxon>
        <taxon>Pezizomycotina</taxon>
        <taxon>Leotiomycetes</taxon>
        <taxon>Helotiales</taxon>
        <taxon>Sclerotiniaceae</taxon>
        <taxon>Sclerotinia</taxon>
    </lineage>
</organism>
<gene>
    <name evidence="1" type="ORF">SS1G_09442</name>
</gene>
<sequence>MSSHSLSEMHEIFEVVLFLFAINAASKTARWRVKDVRLRQWLIMEEFFGLYKFQDTQ</sequence>
<evidence type="ECO:0000313" key="2">
    <source>
        <dbReference type="Proteomes" id="UP000001312"/>
    </source>
</evidence>
<dbReference type="KEGG" id="ssl:SS1G_09442"/>
<reference evidence="2" key="1">
    <citation type="journal article" date="2011" name="PLoS Genet.">
        <title>Genomic analysis of the necrotrophic fungal pathogens Sclerotinia sclerotiorum and Botrytis cinerea.</title>
        <authorList>
            <person name="Amselem J."/>
            <person name="Cuomo C.A."/>
            <person name="van Kan J.A."/>
            <person name="Viaud M."/>
            <person name="Benito E.P."/>
            <person name="Couloux A."/>
            <person name="Coutinho P.M."/>
            <person name="de Vries R.P."/>
            <person name="Dyer P.S."/>
            <person name="Fillinger S."/>
            <person name="Fournier E."/>
            <person name="Gout L."/>
            <person name="Hahn M."/>
            <person name="Kohn L."/>
            <person name="Lapalu N."/>
            <person name="Plummer K.M."/>
            <person name="Pradier J.M."/>
            <person name="Quevillon E."/>
            <person name="Sharon A."/>
            <person name="Simon A."/>
            <person name="ten Have A."/>
            <person name="Tudzynski B."/>
            <person name="Tudzynski P."/>
            <person name="Wincker P."/>
            <person name="Andrew M."/>
            <person name="Anthouard V."/>
            <person name="Beever R.E."/>
            <person name="Beffa R."/>
            <person name="Benoit I."/>
            <person name="Bouzid O."/>
            <person name="Brault B."/>
            <person name="Chen Z."/>
            <person name="Choquer M."/>
            <person name="Collemare J."/>
            <person name="Cotton P."/>
            <person name="Danchin E.G."/>
            <person name="Da Silva C."/>
            <person name="Gautier A."/>
            <person name="Giraud C."/>
            <person name="Giraud T."/>
            <person name="Gonzalez C."/>
            <person name="Grossetete S."/>
            <person name="Guldener U."/>
            <person name="Henrissat B."/>
            <person name="Howlett B.J."/>
            <person name="Kodira C."/>
            <person name="Kretschmer M."/>
            <person name="Lappartient A."/>
            <person name="Leroch M."/>
            <person name="Levis C."/>
            <person name="Mauceli E."/>
            <person name="Neuveglise C."/>
            <person name="Oeser B."/>
            <person name="Pearson M."/>
            <person name="Poulain J."/>
            <person name="Poussereau N."/>
            <person name="Quesneville H."/>
            <person name="Rascle C."/>
            <person name="Schumacher J."/>
            <person name="Segurens B."/>
            <person name="Sexton A."/>
            <person name="Silva E."/>
            <person name="Sirven C."/>
            <person name="Soanes D.M."/>
            <person name="Talbot N.J."/>
            <person name="Templeton M."/>
            <person name="Yandava C."/>
            <person name="Yarden O."/>
            <person name="Zeng Q."/>
            <person name="Rollins J.A."/>
            <person name="Lebrun M.H."/>
            <person name="Dickman M."/>
        </authorList>
    </citation>
    <scope>NUCLEOTIDE SEQUENCE [LARGE SCALE GENOMIC DNA]</scope>
    <source>
        <strain evidence="2">ATCC 18683 / 1980 / Ss-1</strain>
    </source>
</reference>
<evidence type="ECO:0000313" key="1">
    <source>
        <dbReference type="EMBL" id="EDN93575.1"/>
    </source>
</evidence>
<dbReference type="GeneID" id="5485800"/>
<dbReference type="AlphaFoldDB" id="A7EVT3"/>
<proteinExistence type="predicted"/>